<evidence type="ECO:0000256" key="4">
    <source>
        <dbReference type="ARBA" id="ARBA00022679"/>
    </source>
</evidence>
<feature type="binding site" evidence="7 8">
    <location>
        <position position="163"/>
    </location>
    <ligand>
        <name>S-adenosyl-L-methionine</name>
        <dbReference type="ChEBI" id="CHEBI:59789"/>
    </ligand>
</feature>
<dbReference type="InterPro" id="IPR020596">
    <property type="entry name" value="rRNA_Ade_Mease_Trfase_CS"/>
</dbReference>
<gene>
    <name evidence="7 10" type="primary">rsmA</name>
    <name evidence="7" type="synonym">ksgA</name>
    <name evidence="10" type="ORF">COV84_01795</name>
</gene>
<feature type="binding site" evidence="7 8">
    <location>
        <position position="117"/>
    </location>
    <ligand>
        <name>S-adenosyl-L-methionine</name>
        <dbReference type="ChEBI" id="CHEBI:59789"/>
    </ligand>
</feature>
<evidence type="ECO:0000313" key="11">
    <source>
        <dbReference type="Proteomes" id="UP000229317"/>
    </source>
</evidence>
<dbReference type="PROSITE" id="PS01131">
    <property type="entry name" value="RRNA_A_DIMETH"/>
    <property type="match status" value="1"/>
</dbReference>
<feature type="binding site" evidence="7 8">
    <location>
        <position position="71"/>
    </location>
    <ligand>
        <name>S-adenosyl-L-methionine</name>
        <dbReference type="ChEBI" id="CHEBI:59789"/>
    </ligand>
</feature>
<reference evidence="10 11" key="1">
    <citation type="submission" date="2017-09" db="EMBL/GenBank/DDBJ databases">
        <title>Depth-based differentiation of microbial function through sediment-hosted aquifers and enrichment of novel symbionts in the deep terrestrial subsurface.</title>
        <authorList>
            <person name="Probst A.J."/>
            <person name="Ladd B."/>
            <person name="Jarett J.K."/>
            <person name="Geller-Mcgrath D.E."/>
            <person name="Sieber C.M."/>
            <person name="Emerson J.B."/>
            <person name="Anantharaman K."/>
            <person name="Thomas B.C."/>
            <person name="Malmstrom R."/>
            <person name="Stieglmeier M."/>
            <person name="Klingl A."/>
            <person name="Woyke T."/>
            <person name="Ryan C.M."/>
            <person name="Banfield J.F."/>
        </authorList>
    </citation>
    <scope>NUCLEOTIDE SEQUENCE [LARGE SCALE GENOMIC DNA]</scope>
    <source>
        <strain evidence="10">CG11_big_fil_rev_8_21_14_0_20_40_15</strain>
    </source>
</reference>
<keyword evidence="5 7" id="KW-0949">S-adenosyl-L-methionine</keyword>
<dbReference type="InterPro" id="IPR029063">
    <property type="entry name" value="SAM-dependent_MTases_sf"/>
</dbReference>
<feature type="domain" description="Ribosomal RNA adenine methylase transferase N-terminal" evidence="9">
    <location>
        <begin position="34"/>
        <end position="259"/>
    </location>
</feature>
<evidence type="ECO:0000256" key="7">
    <source>
        <dbReference type="HAMAP-Rule" id="MF_00607"/>
    </source>
</evidence>
<keyword evidence="3 7" id="KW-0489">Methyltransferase</keyword>
<sequence>MDLLSPKTIKELLAKYGAAPLKRMGQNFLINKGVLEKIIEAAGLQRPVEVRLQQKSLKSDFNREGVVLEIGPGLGSLTQELAKRAKKVIAIEKDRKFAKILKETMKEYKNVEIIEGDVLKIDISNYIPPFKKGGVGGILQKKDKSTPALLYKRRELKYKLVANLPYYITSPVIRKFLEEKNQPKEMILMVQKEVAQRICASPVRSSAERSEGGQTARMSLLSVSVQFYADPKIISYVKKGSFWPQPKVDSAILRIIPKATPIPGLHPDDTDNNAPQPPLKLRGGARELLPERATPSGASRRLFFAIVRAGFSAPRKQLAGNLAKGLKIERYIIEEALKNAEISPAQRAETLRVEDWIKIVKYLISNKILNA</sequence>
<dbReference type="GO" id="GO:0052908">
    <property type="term" value="F:16S rRNA (adenine(1518)-N(6)/adenine(1519)-N(6))-dimethyltransferase activity"/>
    <property type="evidence" value="ECO:0007669"/>
    <property type="project" value="UniProtKB-EC"/>
</dbReference>
<evidence type="ECO:0000259" key="9">
    <source>
        <dbReference type="SMART" id="SM00650"/>
    </source>
</evidence>
<comment type="function">
    <text evidence="7">Specifically dimethylates two adjacent adenosines (A1518 and A1519) in the loop of a conserved hairpin near the 3'-end of 16S rRNA in the 30S particle. May play a critical role in biogenesis of 30S subunits.</text>
</comment>
<comment type="subcellular location">
    <subcellularLocation>
        <location evidence="7">Cytoplasm</location>
    </subcellularLocation>
</comment>
<dbReference type="GO" id="GO:0005829">
    <property type="term" value="C:cytosol"/>
    <property type="evidence" value="ECO:0007669"/>
    <property type="project" value="TreeGrafter"/>
</dbReference>
<feature type="binding site" evidence="7 8">
    <location>
        <position position="27"/>
    </location>
    <ligand>
        <name>S-adenosyl-L-methionine</name>
        <dbReference type="ChEBI" id="CHEBI:59789"/>
    </ligand>
</feature>
<comment type="caution">
    <text evidence="10">The sequence shown here is derived from an EMBL/GenBank/DDBJ whole genome shotgun (WGS) entry which is preliminary data.</text>
</comment>
<evidence type="ECO:0000256" key="1">
    <source>
        <dbReference type="ARBA" id="ARBA00022490"/>
    </source>
</evidence>
<feature type="binding site" evidence="7 8">
    <location>
        <position position="29"/>
    </location>
    <ligand>
        <name>S-adenosyl-L-methionine</name>
        <dbReference type="ChEBI" id="CHEBI:59789"/>
    </ligand>
</feature>
<dbReference type="NCBIfam" id="TIGR00755">
    <property type="entry name" value="ksgA"/>
    <property type="match status" value="1"/>
</dbReference>
<dbReference type="CDD" id="cd02440">
    <property type="entry name" value="AdoMet_MTases"/>
    <property type="match status" value="1"/>
</dbReference>
<dbReference type="Proteomes" id="UP000229317">
    <property type="component" value="Unassembled WGS sequence"/>
</dbReference>
<evidence type="ECO:0000313" key="10">
    <source>
        <dbReference type="EMBL" id="PIQ75328.1"/>
    </source>
</evidence>
<evidence type="ECO:0000256" key="5">
    <source>
        <dbReference type="ARBA" id="ARBA00022691"/>
    </source>
</evidence>
<comment type="catalytic activity">
    <reaction evidence="7">
        <text>adenosine(1518)/adenosine(1519) in 16S rRNA + 4 S-adenosyl-L-methionine = N(6)-dimethyladenosine(1518)/N(6)-dimethyladenosine(1519) in 16S rRNA + 4 S-adenosyl-L-homocysteine + 4 H(+)</text>
        <dbReference type="Rhea" id="RHEA:19609"/>
        <dbReference type="Rhea" id="RHEA-COMP:10232"/>
        <dbReference type="Rhea" id="RHEA-COMP:10233"/>
        <dbReference type="ChEBI" id="CHEBI:15378"/>
        <dbReference type="ChEBI" id="CHEBI:57856"/>
        <dbReference type="ChEBI" id="CHEBI:59789"/>
        <dbReference type="ChEBI" id="CHEBI:74411"/>
        <dbReference type="ChEBI" id="CHEBI:74493"/>
        <dbReference type="EC" id="2.1.1.182"/>
    </reaction>
</comment>
<proteinExistence type="inferred from homology"/>
<dbReference type="Gene3D" id="1.10.8.100">
    <property type="entry name" value="Ribosomal RNA adenine dimethylase-like, domain 2"/>
    <property type="match status" value="1"/>
</dbReference>
<evidence type="ECO:0000256" key="8">
    <source>
        <dbReference type="PROSITE-ProRule" id="PRU01026"/>
    </source>
</evidence>
<evidence type="ECO:0000256" key="3">
    <source>
        <dbReference type="ARBA" id="ARBA00022603"/>
    </source>
</evidence>
<dbReference type="EMBL" id="PCVO01000027">
    <property type="protein sequence ID" value="PIQ75328.1"/>
    <property type="molecule type" value="Genomic_DNA"/>
</dbReference>
<dbReference type="InterPro" id="IPR023165">
    <property type="entry name" value="rRNA_Ade_diMease-like_C"/>
</dbReference>
<evidence type="ECO:0000256" key="6">
    <source>
        <dbReference type="ARBA" id="ARBA00022884"/>
    </source>
</evidence>
<dbReference type="InterPro" id="IPR001737">
    <property type="entry name" value="KsgA/Erm"/>
</dbReference>
<dbReference type="AlphaFoldDB" id="A0A2H0KT51"/>
<keyword evidence="1 7" id="KW-0963">Cytoplasm</keyword>
<dbReference type="EC" id="2.1.1.182" evidence="7"/>
<dbReference type="HAMAP" id="MF_00607">
    <property type="entry name" value="16SrRNA_methyltr_A"/>
    <property type="match status" value="1"/>
</dbReference>
<dbReference type="SMART" id="SM00650">
    <property type="entry name" value="rADc"/>
    <property type="match status" value="1"/>
</dbReference>
<dbReference type="Pfam" id="PF00398">
    <property type="entry name" value="RrnaAD"/>
    <property type="match status" value="1"/>
</dbReference>
<dbReference type="SUPFAM" id="SSF53335">
    <property type="entry name" value="S-adenosyl-L-methionine-dependent methyltransferases"/>
    <property type="match status" value="1"/>
</dbReference>
<keyword evidence="4 7" id="KW-0808">Transferase</keyword>
<dbReference type="InterPro" id="IPR011530">
    <property type="entry name" value="rRNA_adenine_dimethylase"/>
</dbReference>
<accession>A0A2H0KT51</accession>
<dbReference type="GO" id="GO:0003723">
    <property type="term" value="F:RNA binding"/>
    <property type="evidence" value="ECO:0007669"/>
    <property type="project" value="UniProtKB-UniRule"/>
</dbReference>
<keyword evidence="6 7" id="KW-0694">RNA-binding</keyword>
<comment type="similarity">
    <text evidence="7">Belongs to the class I-like SAM-binding methyltransferase superfamily. rRNA adenine N(6)-methyltransferase family. RsmA subfamily.</text>
</comment>
<dbReference type="InterPro" id="IPR020598">
    <property type="entry name" value="rRNA_Ade_methylase_Trfase_N"/>
</dbReference>
<dbReference type="Gene3D" id="3.40.50.150">
    <property type="entry name" value="Vaccinia Virus protein VP39"/>
    <property type="match status" value="1"/>
</dbReference>
<keyword evidence="2 7" id="KW-0698">rRNA processing</keyword>
<organism evidence="10 11">
    <name type="scientific">Candidatus Portnoybacteria bacterium CG11_big_fil_rev_8_21_14_0_20_40_15</name>
    <dbReference type="NCBI Taxonomy" id="1974817"/>
    <lineage>
        <taxon>Bacteria</taxon>
        <taxon>Candidatus Portnoyibacteriota</taxon>
    </lineage>
</organism>
<dbReference type="PANTHER" id="PTHR11727:SF7">
    <property type="entry name" value="DIMETHYLADENOSINE TRANSFERASE-RELATED"/>
    <property type="match status" value="1"/>
</dbReference>
<feature type="binding site" evidence="7 8">
    <location>
        <position position="92"/>
    </location>
    <ligand>
        <name>S-adenosyl-L-methionine</name>
        <dbReference type="ChEBI" id="CHEBI:59789"/>
    </ligand>
</feature>
<evidence type="ECO:0000256" key="2">
    <source>
        <dbReference type="ARBA" id="ARBA00022552"/>
    </source>
</evidence>
<dbReference type="PROSITE" id="PS51689">
    <property type="entry name" value="SAM_RNA_A_N6_MT"/>
    <property type="match status" value="1"/>
</dbReference>
<protein>
    <recommendedName>
        <fullName evidence="7">Ribosomal RNA small subunit methyltransferase A</fullName>
        <ecNumber evidence="7">2.1.1.182</ecNumber>
    </recommendedName>
    <alternativeName>
        <fullName evidence="7">16S rRNA (adenine(1518)-N(6)/adenine(1519)-N(6))-dimethyltransferase</fullName>
    </alternativeName>
    <alternativeName>
        <fullName evidence="7">16S rRNA dimethyladenosine transferase</fullName>
    </alternativeName>
    <alternativeName>
        <fullName evidence="7">16S rRNA dimethylase</fullName>
    </alternativeName>
    <alternativeName>
        <fullName evidence="7">S-adenosylmethionine-6-N', N'-adenosyl(rRNA) dimethyltransferase</fullName>
    </alternativeName>
</protein>
<dbReference type="PANTHER" id="PTHR11727">
    <property type="entry name" value="DIMETHYLADENOSINE TRANSFERASE"/>
    <property type="match status" value="1"/>
</dbReference>
<name>A0A2H0KT51_9BACT</name>